<proteinExistence type="inferred from homology"/>
<dbReference type="PANTHER" id="PTHR45708:SF31">
    <property type="entry name" value="III ACIDIC ENDOCHITINASE, PUTATIVE-RELATED"/>
    <property type="match status" value="1"/>
</dbReference>
<dbReference type="Gene3D" id="3.20.20.80">
    <property type="entry name" value="Glycosidases"/>
    <property type="match status" value="1"/>
</dbReference>
<keyword evidence="8" id="KW-1015">Disulfide bond</keyword>
<dbReference type="CDD" id="cd02877">
    <property type="entry name" value="GH18_hevamine_XipI_class_III"/>
    <property type="match status" value="1"/>
</dbReference>
<dbReference type="Pfam" id="PF00704">
    <property type="entry name" value="Glyco_hydro_18"/>
    <property type="match status" value="1"/>
</dbReference>
<organism evidence="15 16">
    <name type="scientific">Vigna unguiculata</name>
    <name type="common">Cowpea</name>
    <dbReference type="NCBI Taxonomy" id="3917"/>
    <lineage>
        <taxon>Eukaryota</taxon>
        <taxon>Viridiplantae</taxon>
        <taxon>Streptophyta</taxon>
        <taxon>Embryophyta</taxon>
        <taxon>Tracheophyta</taxon>
        <taxon>Spermatophyta</taxon>
        <taxon>Magnoliopsida</taxon>
        <taxon>eudicotyledons</taxon>
        <taxon>Gunneridae</taxon>
        <taxon>Pentapetalae</taxon>
        <taxon>rosids</taxon>
        <taxon>fabids</taxon>
        <taxon>Fabales</taxon>
        <taxon>Fabaceae</taxon>
        <taxon>Papilionoideae</taxon>
        <taxon>50 kb inversion clade</taxon>
        <taxon>NPAAA clade</taxon>
        <taxon>indigoferoid/millettioid clade</taxon>
        <taxon>Phaseoleae</taxon>
        <taxon>Vigna</taxon>
    </lineage>
</organism>
<evidence type="ECO:0000256" key="9">
    <source>
        <dbReference type="ARBA" id="ARBA00023277"/>
    </source>
</evidence>
<keyword evidence="6" id="KW-0378">Hydrolase</keyword>
<dbReference type="InterPro" id="IPR045321">
    <property type="entry name" value="Cts1-like"/>
</dbReference>
<dbReference type="Gramene" id="Vigun11g046200.1.v1.2">
    <property type="protein sequence ID" value="Vigun11g046200.1.v1.2"/>
    <property type="gene ID" value="Vigun11g046200.v1.2"/>
</dbReference>
<evidence type="ECO:0000256" key="8">
    <source>
        <dbReference type="ARBA" id="ARBA00023157"/>
    </source>
</evidence>
<dbReference type="PROSITE" id="PS51910">
    <property type="entry name" value="GH18_2"/>
    <property type="match status" value="1"/>
</dbReference>
<comment type="catalytic activity">
    <reaction evidence="1">
        <text>Random endo-hydrolysis of N-acetyl-beta-D-glucosaminide (1-&gt;4)-beta-linkages in chitin and chitodextrins.</text>
        <dbReference type="EC" id="3.2.1.14"/>
    </reaction>
</comment>
<dbReference type="PANTHER" id="PTHR45708">
    <property type="entry name" value="ENDOCHITINASE"/>
    <property type="match status" value="1"/>
</dbReference>
<evidence type="ECO:0000256" key="10">
    <source>
        <dbReference type="ARBA" id="ARBA00023295"/>
    </source>
</evidence>
<evidence type="ECO:0000256" key="13">
    <source>
        <dbReference type="SAM" id="SignalP"/>
    </source>
</evidence>
<dbReference type="GO" id="GO:0006032">
    <property type="term" value="P:chitin catabolic process"/>
    <property type="evidence" value="ECO:0007669"/>
    <property type="project" value="UniProtKB-KW"/>
</dbReference>
<accession>A0A4D6LBY9</accession>
<keyword evidence="5" id="KW-0964">Secreted</keyword>
<dbReference type="AlphaFoldDB" id="A0A4D6LBY9"/>
<evidence type="ECO:0000256" key="1">
    <source>
        <dbReference type="ARBA" id="ARBA00000822"/>
    </source>
</evidence>
<dbReference type="SUPFAM" id="SSF51445">
    <property type="entry name" value="(Trans)glycosidases"/>
    <property type="match status" value="1"/>
</dbReference>
<dbReference type="Proteomes" id="UP000501690">
    <property type="component" value="Linkage Group LG3"/>
</dbReference>
<evidence type="ECO:0000256" key="3">
    <source>
        <dbReference type="ARBA" id="ARBA00009121"/>
    </source>
</evidence>
<feature type="signal peptide" evidence="13">
    <location>
        <begin position="1"/>
        <end position="21"/>
    </location>
</feature>
<keyword evidence="7" id="KW-0146">Chitin degradation</keyword>
<evidence type="ECO:0000256" key="11">
    <source>
        <dbReference type="ARBA" id="ARBA00023326"/>
    </source>
</evidence>
<evidence type="ECO:0000256" key="4">
    <source>
        <dbReference type="ARBA" id="ARBA00012729"/>
    </source>
</evidence>
<name>A0A4D6LBY9_VIGUN</name>
<keyword evidence="10" id="KW-0326">Glycosidase</keyword>
<comment type="subcellular location">
    <subcellularLocation>
        <location evidence="2">Secreted</location>
        <location evidence="2">Extracellular space</location>
    </subcellularLocation>
</comment>
<evidence type="ECO:0000256" key="12">
    <source>
        <dbReference type="ARBA" id="ARBA00073139"/>
    </source>
</evidence>
<protein>
    <recommendedName>
        <fullName evidence="12">Acidic endochitinase</fullName>
        <ecNumber evidence="4">3.2.1.14</ecNumber>
    </recommendedName>
</protein>
<dbReference type="InterPro" id="IPR050542">
    <property type="entry name" value="Glycosyl_Hydrlase18_Chitinase"/>
</dbReference>
<dbReference type="GO" id="GO:0000272">
    <property type="term" value="P:polysaccharide catabolic process"/>
    <property type="evidence" value="ECO:0007669"/>
    <property type="project" value="UniProtKB-KW"/>
</dbReference>
<feature type="chain" id="PRO_5020021330" description="Acidic endochitinase" evidence="13">
    <location>
        <begin position="22"/>
        <end position="326"/>
    </location>
</feature>
<evidence type="ECO:0000256" key="2">
    <source>
        <dbReference type="ARBA" id="ARBA00004239"/>
    </source>
</evidence>
<dbReference type="InterPro" id="IPR017853">
    <property type="entry name" value="GH"/>
</dbReference>
<evidence type="ECO:0000256" key="7">
    <source>
        <dbReference type="ARBA" id="ARBA00023024"/>
    </source>
</evidence>
<evidence type="ECO:0000259" key="14">
    <source>
        <dbReference type="PROSITE" id="PS51910"/>
    </source>
</evidence>
<evidence type="ECO:0000313" key="15">
    <source>
        <dbReference type="EMBL" id="QCD86067.1"/>
    </source>
</evidence>
<dbReference type="EC" id="3.2.1.14" evidence="4"/>
<dbReference type="Gramene" id="Vigun11g046300.1.v1.2">
    <property type="protein sequence ID" value="Vigun11g046300.1.v1.2"/>
    <property type="gene ID" value="Vigun11g046300.v1.2"/>
</dbReference>
<comment type="similarity">
    <text evidence="3">Belongs to the glycosyl hydrolase 18 family. Chitinase class II subfamily.</text>
</comment>
<evidence type="ECO:0000256" key="5">
    <source>
        <dbReference type="ARBA" id="ARBA00022525"/>
    </source>
</evidence>
<keyword evidence="9" id="KW-0119">Carbohydrate metabolism</keyword>
<evidence type="ECO:0000256" key="6">
    <source>
        <dbReference type="ARBA" id="ARBA00022801"/>
    </source>
</evidence>
<dbReference type="GO" id="GO:0008843">
    <property type="term" value="F:endochitinase activity"/>
    <property type="evidence" value="ECO:0007669"/>
    <property type="project" value="UniProtKB-EC"/>
</dbReference>
<keyword evidence="16" id="KW-1185">Reference proteome</keyword>
<dbReference type="EMBL" id="CP039347">
    <property type="protein sequence ID" value="QCD86067.1"/>
    <property type="molecule type" value="Genomic_DNA"/>
</dbReference>
<reference evidence="15 16" key="1">
    <citation type="submission" date="2019-04" db="EMBL/GenBank/DDBJ databases">
        <title>An improved genome assembly and genetic linkage map for asparagus bean, Vigna unguiculata ssp. sesquipedialis.</title>
        <authorList>
            <person name="Xia Q."/>
            <person name="Zhang R."/>
            <person name="Dong Y."/>
        </authorList>
    </citation>
    <scope>NUCLEOTIDE SEQUENCE [LARGE SCALE GENOMIC DNA]</scope>
    <source>
        <tissue evidence="15">Leaf</tissue>
    </source>
</reference>
<gene>
    <name evidence="15" type="ORF">DEO72_LG3g588</name>
</gene>
<dbReference type="FunFam" id="3.20.20.80:FF:000015">
    <property type="entry name" value="Acidic endochitinase SE2"/>
    <property type="match status" value="1"/>
</dbReference>
<dbReference type="GO" id="GO:0005576">
    <property type="term" value="C:extracellular region"/>
    <property type="evidence" value="ECO:0007669"/>
    <property type="project" value="UniProtKB-SubCell"/>
</dbReference>
<keyword evidence="11" id="KW-0624">Polysaccharide degradation</keyword>
<dbReference type="OrthoDB" id="1357668at2759"/>
<feature type="domain" description="GH18" evidence="14">
    <location>
        <begin position="26"/>
        <end position="306"/>
    </location>
</feature>
<sequence>MASERVALMIFLLSLFTLSSSRPDNAGIAVYWGRNLQEGDLVSACDTGNYKIVLLAFLNNFGAGRTSAWDFAAHCDNGAAEKCTELESEIKYCQEQRVKVFLSIGGDPDDSDYSLSSRDDAKEVAKYLYDNFLSGQYGPLGSVKLDGIDFHIEQTENYWDDLAWELDFFRQTTSRRFYLSAAPKCLTYPIPYLGKAIATKLFDYIFVQFYNNPSCSNTTGTEALLSSWNKWVGLVASNNSLFLGLPAGPTAGEGYISPDLLKRRVLPQAKKAHNYGGVMLWDRFRDFQTGYSDQILLNVNDHVSSNSVSDAIYRCVSKAFNRVIDY</sequence>
<dbReference type="InterPro" id="IPR001223">
    <property type="entry name" value="Glyco_hydro18_cat"/>
</dbReference>
<evidence type="ECO:0000313" key="16">
    <source>
        <dbReference type="Proteomes" id="UP000501690"/>
    </source>
</evidence>
<keyword evidence="13" id="KW-0732">Signal</keyword>